<dbReference type="Gene3D" id="1.10.630.10">
    <property type="entry name" value="Cytochrome P450"/>
    <property type="match status" value="1"/>
</dbReference>
<keyword evidence="2" id="KW-0503">Monooxygenase</keyword>
<dbReference type="Proteomes" id="UP001419910">
    <property type="component" value="Unassembled WGS sequence"/>
</dbReference>
<dbReference type="CDD" id="cd00302">
    <property type="entry name" value="cytochrome_P450"/>
    <property type="match status" value="1"/>
</dbReference>
<comment type="similarity">
    <text evidence="1 2">Belongs to the cytochrome P450 family.</text>
</comment>
<organism evidence="3 4">
    <name type="scientific">Sphingomonas oligophenolica</name>
    <dbReference type="NCBI Taxonomy" id="301154"/>
    <lineage>
        <taxon>Bacteria</taxon>
        <taxon>Pseudomonadati</taxon>
        <taxon>Pseudomonadota</taxon>
        <taxon>Alphaproteobacteria</taxon>
        <taxon>Sphingomonadales</taxon>
        <taxon>Sphingomonadaceae</taxon>
        <taxon>Sphingomonas</taxon>
    </lineage>
</organism>
<dbReference type="PANTHER" id="PTHR46696:SF1">
    <property type="entry name" value="CYTOCHROME P450 YJIB-RELATED"/>
    <property type="match status" value="1"/>
</dbReference>
<keyword evidence="2" id="KW-0560">Oxidoreductase</keyword>
<evidence type="ECO:0000313" key="3">
    <source>
        <dbReference type="EMBL" id="MEN2788530.1"/>
    </source>
</evidence>
<dbReference type="InterPro" id="IPR001128">
    <property type="entry name" value="Cyt_P450"/>
</dbReference>
<dbReference type="EMBL" id="JBDIME010000002">
    <property type="protein sequence ID" value="MEN2788530.1"/>
    <property type="molecule type" value="Genomic_DNA"/>
</dbReference>
<evidence type="ECO:0000313" key="4">
    <source>
        <dbReference type="Proteomes" id="UP001419910"/>
    </source>
</evidence>
<dbReference type="SUPFAM" id="SSF48264">
    <property type="entry name" value="Cytochrome P450"/>
    <property type="match status" value="1"/>
</dbReference>
<dbReference type="InterPro" id="IPR036396">
    <property type="entry name" value="Cyt_P450_sf"/>
</dbReference>
<dbReference type="InterPro" id="IPR017972">
    <property type="entry name" value="Cyt_P450_CS"/>
</dbReference>
<keyword evidence="4" id="KW-1185">Reference proteome</keyword>
<proteinExistence type="inferred from homology"/>
<comment type="caution">
    <text evidence="3">The sequence shown here is derived from an EMBL/GenBank/DDBJ whole genome shotgun (WGS) entry which is preliminary data.</text>
</comment>
<dbReference type="PANTHER" id="PTHR46696">
    <property type="entry name" value="P450, PUTATIVE (EUROFUNG)-RELATED"/>
    <property type="match status" value="1"/>
</dbReference>
<evidence type="ECO:0000256" key="1">
    <source>
        <dbReference type="ARBA" id="ARBA00010617"/>
    </source>
</evidence>
<keyword evidence="2" id="KW-0408">Iron</keyword>
<keyword evidence="2" id="KW-0479">Metal-binding</keyword>
<protein>
    <submittedName>
        <fullName evidence="3">Cytochrome P450</fullName>
    </submittedName>
</protein>
<dbReference type="Pfam" id="PF00067">
    <property type="entry name" value="p450"/>
    <property type="match status" value="1"/>
</dbReference>
<reference evidence="3 4" key="1">
    <citation type="submission" date="2024-05" db="EMBL/GenBank/DDBJ databases">
        <authorList>
            <person name="Liu Q."/>
            <person name="Xin Y.-H."/>
        </authorList>
    </citation>
    <scope>NUCLEOTIDE SEQUENCE [LARGE SCALE GENOMIC DNA]</scope>
    <source>
        <strain evidence="3 4">CGMCC 1.10181</strain>
    </source>
</reference>
<accession>A0ABU9XY98</accession>
<name>A0ABU9XY98_9SPHN</name>
<dbReference type="InterPro" id="IPR002397">
    <property type="entry name" value="Cyt_P450_B"/>
</dbReference>
<sequence length="399" mass="43582">MASGPGQYGSADFLQDRDDRKTAAIAAARAKPEKGSTPVTDFKGAREILRSPTMTQAGGGAEYFDVSDLERTPVFFLDGPVHRKKRAAIARYFTPKAITTRYATIMEQVIGDQMAALRKTGSGRLDLMSFDLAVAVAADIVGLTVTDRKRMAKRLAASLSAAFYQENFFGRLLTSARKILYSLDFFYNDVKPAIRDRTANPQDDVLSHLIKGGYSPKAILMECMTYAAAGMVTTREFIVMAAWHLFDNAALRERFVSGSDDDQVAILQEILRLEPIAAFLYRRAGAEDRPGTGEAAPGGGVFALCLREANVDEEVVGACPHALDPDRAARMKANGSFLSFGDGAHHCPGWQVALHESRMFLDALLRVPGIRLQRVPDVGWSSMLQSYELRNAVVACDTA</sequence>
<dbReference type="PROSITE" id="PS00086">
    <property type="entry name" value="CYTOCHROME_P450"/>
    <property type="match status" value="1"/>
</dbReference>
<evidence type="ECO:0000256" key="2">
    <source>
        <dbReference type="RuleBase" id="RU000461"/>
    </source>
</evidence>
<dbReference type="RefSeq" id="WP_343890536.1">
    <property type="nucleotide sequence ID" value="NZ_BAAAEH010000035.1"/>
</dbReference>
<keyword evidence="2" id="KW-0349">Heme</keyword>
<gene>
    <name evidence="3" type="ORF">ABC974_02745</name>
</gene>
<dbReference type="PRINTS" id="PR00359">
    <property type="entry name" value="BP450"/>
</dbReference>